<gene>
    <name evidence="2" type="ORF">Tsubulata_003391</name>
</gene>
<dbReference type="Proteomes" id="UP001141552">
    <property type="component" value="Unassembled WGS sequence"/>
</dbReference>
<reference evidence="2" key="2">
    <citation type="journal article" date="2023" name="Plants (Basel)">
        <title>Annotation of the Turnera subulata (Passifloraceae) Draft Genome Reveals the S-Locus Evolved after the Divergence of Turneroideae from Passifloroideae in a Stepwise Manner.</title>
        <authorList>
            <person name="Henning P.M."/>
            <person name="Roalson E.H."/>
            <person name="Mir W."/>
            <person name="McCubbin A.G."/>
            <person name="Shore J.S."/>
        </authorList>
    </citation>
    <scope>NUCLEOTIDE SEQUENCE</scope>
    <source>
        <strain evidence="2">F60SS</strain>
    </source>
</reference>
<comment type="caution">
    <text evidence="2">The sequence shown here is derived from an EMBL/GenBank/DDBJ whole genome shotgun (WGS) entry which is preliminary data.</text>
</comment>
<sequence length="115" mass="13139">MELKRKNQTFFSLVIFLILLYPFSCSELDERISYSDSLGALSDEVHVGVILDITSWAGRIGRTSISTAISDFYSKHSHYKTRLVLHIRDSRGDPFCALSTGEFLYMSKVYIHLLV</sequence>
<keyword evidence="1" id="KW-0732">Signal</keyword>
<keyword evidence="3" id="KW-1185">Reference proteome</keyword>
<organism evidence="2 3">
    <name type="scientific">Turnera subulata</name>
    <dbReference type="NCBI Taxonomy" id="218843"/>
    <lineage>
        <taxon>Eukaryota</taxon>
        <taxon>Viridiplantae</taxon>
        <taxon>Streptophyta</taxon>
        <taxon>Embryophyta</taxon>
        <taxon>Tracheophyta</taxon>
        <taxon>Spermatophyta</taxon>
        <taxon>Magnoliopsida</taxon>
        <taxon>eudicotyledons</taxon>
        <taxon>Gunneridae</taxon>
        <taxon>Pentapetalae</taxon>
        <taxon>rosids</taxon>
        <taxon>fabids</taxon>
        <taxon>Malpighiales</taxon>
        <taxon>Passifloraceae</taxon>
        <taxon>Turnera</taxon>
    </lineage>
</organism>
<evidence type="ECO:0000313" key="3">
    <source>
        <dbReference type="Proteomes" id="UP001141552"/>
    </source>
</evidence>
<feature type="signal peptide" evidence="1">
    <location>
        <begin position="1"/>
        <end position="26"/>
    </location>
</feature>
<dbReference type="PANTHER" id="PTHR34836">
    <property type="entry name" value="OS06G0188250 PROTEIN"/>
    <property type="match status" value="1"/>
</dbReference>
<dbReference type="PANTHER" id="PTHR34836:SF1">
    <property type="entry name" value="OS09G0428600 PROTEIN"/>
    <property type="match status" value="1"/>
</dbReference>
<accession>A0A9Q0JNS8</accession>
<protein>
    <recommendedName>
        <fullName evidence="4">Receptor ligand binding region domain-containing protein</fullName>
    </recommendedName>
</protein>
<evidence type="ECO:0000256" key="1">
    <source>
        <dbReference type="SAM" id="SignalP"/>
    </source>
</evidence>
<proteinExistence type="predicted"/>
<dbReference type="AlphaFoldDB" id="A0A9Q0JNS8"/>
<dbReference type="OrthoDB" id="1751005at2759"/>
<feature type="chain" id="PRO_5040145849" description="Receptor ligand binding region domain-containing protein" evidence="1">
    <location>
        <begin position="27"/>
        <end position="115"/>
    </location>
</feature>
<dbReference type="InterPro" id="IPR015683">
    <property type="entry name" value="Ionotropic_Glu_rcpt"/>
</dbReference>
<evidence type="ECO:0000313" key="2">
    <source>
        <dbReference type="EMBL" id="KAJ4848504.1"/>
    </source>
</evidence>
<dbReference type="EMBL" id="JAKUCV010000897">
    <property type="protein sequence ID" value="KAJ4848504.1"/>
    <property type="molecule type" value="Genomic_DNA"/>
</dbReference>
<name>A0A9Q0JNS8_9ROSI</name>
<reference evidence="2" key="1">
    <citation type="submission" date="2022-02" db="EMBL/GenBank/DDBJ databases">
        <authorList>
            <person name="Henning P.M."/>
            <person name="McCubbin A.G."/>
            <person name="Shore J.S."/>
        </authorList>
    </citation>
    <scope>NUCLEOTIDE SEQUENCE</scope>
    <source>
        <strain evidence="2">F60SS</strain>
        <tissue evidence="2">Leaves</tissue>
    </source>
</reference>
<evidence type="ECO:0008006" key="4">
    <source>
        <dbReference type="Google" id="ProtNLM"/>
    </source>
</evidence>